<evidence type="ECO:0000313" key="7">
    <source>
        <dbReference type="EMBL" id="AEI44634.1"/>
    </source>
</evidence>
<protein>
    <submittedName>
        <fullName evidence="7">Periplasmic binding protein</fullName>
    </submittedName>
</protein>
<proteinExistence type="inferred from homology"/>
<dbReference type="PATRIC" id="fig|1036673.3.peg.5677"/>
<gene>
    <name evidence="7" type="ordered locus">KNP414_06110</name>
</gene>
<evidence type="ECO:0000256" key="1">
    <source>
        <dbReference type="ARBA" id="ARBA00004196"/>
    </source>
</evidence>
<evidence type="ECO:0000256" key="3">
    <source>
        <dbReference type="ARBA" id="ARBA00022448"/>
    </source>
</evidence>
<dbReference type="HOGENOM" id="CLU_038034_0_0_9"/>
<feature type="coiled-coil region" evidence="5">
    <location>
        <begin position="203"/>
        <end position="230"/>
    </location>
</feature>
<organism evidence="7 8">
    <name type="scientific">Paenibacillus mucilaginosus (strain KNP414)</name>
    <dbReference type="NCBI Taxonomy" id="1036673"/>
    <lineage>
        <taxon>Bacteria</taxon>
        <taxon>Bacillati</taxon>
        <taxon>Bacillota</taxon>
        <taxon>Bacilli</taxon>
        <taxon>Bacillales</taxon>
        <taxon>Paenibacillaceae</taxon>
        <taxon>Paenibacillus</taxon>
    </lineage>
</organism>
<dbReference type="PANTHER" id="PTHR30532:SF29">
    <property type="entry name" value="FE(3+) DICITRATE-BINDING PERIPLASMIC PROTEIN"/>
    <property type="match status" value="1"/>
</dbReference>
<dbReference type="KEGG" id="pms:KNP414_06110"/>
<dbReference type="PROSITE" id="PS50983">
    <property type="entry name" value="FE_B12_PBP"/>
    <property type="match status" value="1"/>
</dbReference>
<dbReference type="AlphaFoldDB" id="F8FGH4"/>
<name>F8FGH4_PAEMK</name>
<evidence type="ECO:0000256" key="5">
    <source>
        <dbReference type="SAM" id="Coils"/>
    </source>
</evidence>
<keyword evidence="5" id="KW-0175">Coiled coil</keyword>
<dbReference type="CDD" id="cd01146">
    <property type="entry name" value="FhuD"/>
    <property type="match status" value="1"/>
</dbReference>
<feature type="domain" description="Fe/B12 periplasmic-binding" evidence="6">
    <location>
        <begin position="92"/>
        <end position="346"/>
    </location>
</feature>
<evidence type="ECO:0000256" key="2">
    <source>
        <dbReference type="ARBA" id="ARBA00008814"/>
    </source>
</evidence>
<dbReference type="EMBL" id="CP002869">
    <property type="protein sequence ID" value="AEI44634.1"/>
    <property type="molecule type" value="Genomic_DNA"/>
</dbReference>
<dbReference type="PANTHER" id="PTHR30532">
    <property type="entry name" value="IRON III DICITRATE-BINDING PERIPLASMIC PROTEIN"/>
    <property type="match status" value="1"/>
</dbReference>
<evidence type="ECO:0000259" key="6">
    <source>
        <dbReference type="PROSITE" id="PS50983"/>
    </source>
</evidence>
<dbReference type="InterPro" id="IPR002491">
    <property type="entry name" value="ABC_transptr_periplasmic_BD"/>
</dbReference>
<dbReference type="GO" id="GO:1901678">
    <property type="term" value="P:iron coordination entity transport"/>
    <property type="evidence" value="ECO:0007669"/>
    <property type="project" value="UniProtKB-ARBA"/>
</dbReference>
<keyword evidence="4" id="KW-0732">Signal</keyword>
<dbReference type="InterPro" id="IPR051313">
    <property type="entry name" value="Bact_iron-sidero_bind"/>
</dbReference>
<dbReference type="Pfam" id="PF01497">
    <property type="entry name" value="Peripla_BP_2"/>
    <property type="match status" value="1"/>
</dbReference>
<evidence type="ECO:0000256" key="4">
    <source>
        <dbReference type="ARBA" id="ARBA00022729"/>
    </source>
</evidence>
<dbReference type="GO" id="GO:0030288">
    <property type="term" value="C:outer membrane-bounded periplasmic space"/>
    <property type="evidence" value="ECO:0007669"/>
    <property type="project" value="TreeGrafter"/>
</dbReference>
<dbReference type="SUPFAM" id="SSF53807">
    <property type="entry name" value="Helical backbone' metal receptor"/>
    <property type="match status" value="1"/>
</dbReference>
<dbReference type="Proteomes" id="UP000006620">
    <property type="component" value="Chromosome"/>
</dbReference>
<evidence type="ECO:0000313" key="8">
    <source>
        <dbReference type="Proteomes" id="UP000006620"/>
    </source>
</evidence>
<comment type="subcellular location">
    <subcellularLocation>
        <location evidence="1">Cell envelope</location>
    </subcellularLocation>
</comment>
<reference evidence="8" key="1">
    <citation type="submission" date="2011-06" db="EMBL/GenBank/DDBJ databases">
        <title>Complete genome sequence of Paenibacillus mucilaginosus KNP414.</title>
        <authorList>
            <person name="Wang J."/>
            <person name="Hu S."/>
            <person name="Hu X."/>
            <person name="Zhang B."/>
            <person name="Dong D."/>
            <person name="Zhang S."/>
            <person name="Zhao K."/>
            <person name="Wu D."/>
        </authorList>
    </citation>
    <scope>NUCLEOTIDE SEQUENCE [LARGE SCALE GENOMIC DNA]</scope>
    <source>
        <strain evidence="8">KNP414</strain>
    </source>
</reference>
<accession>F8FGH4</accession>
<keyword evidence="3" id="KW-0813">Transport</keyword>
<sequence>MSGRGRMGYNPTDNNYHFQGEKETMSHWMTRTLRTVLICLFAVSLAACGKTVPKEEASASGNAAPASAAQKAGKITVQDAMGTVELAQKPERIVTMEFSFTDALVTLGLKPVGAADDSNPALFMDAVKSQIGDYKSVGSRYEPNIELISSLQPDLIIVDLNKHKNAIPQLKAIAPLLVLDDFQADYAQMLKNYMIIAQATGKEEEGRKRLAEHQTKMDEAKKKIKNTNLRVLPAVVNTKGFFAHSDHSYTGSFIAMLGFTDPVENEASYPQFTLEQLAEANPQAMFLMPIEKENIEKQWASNPLWGQIEAVSGSKVFYVERRDWSLSRGLIGSEKMAEDIVKHLGA</sequence>
<dbReference type="Gene3D" id="3.40.50.1980">
    <property type="entry name" value="Nitrogenase molybdenum iron protein domain"/>
    <property type="match status" value="2"/>
</dbReference>
<reference evidence="7 8" key="2">
    <citation type="journal article" date="2013" name="Genome Announc.">
        <title>Genome Sequence of Growth-Improving Paenibacillus mucilaginosus Strain KNP414.</title>
        <authorList>
            <person name="Lu J.J."/>
            <person name="Wang J.F."/>
            <person name="Hu X.F."/>
        </authorList>
    </citation>
    <scope>NUCLEOTIDE SEQUENCE [LARGE SCALE GENOMIC DNA]</scope>
    <source>
        <strain evidence="7 8">KNP414</strain>
    </source>
</reference>
<comment type="similarity">
    <text evidence="2">Belongs to the bacterial solute-binding protein 8 family.</text>
</comment>